<gene>
    <name evidence="2" type="ORF">PQ472_07870</name>
</gene>
<reference evidence="2 3" key="1">
    <citation type="submission" date="2023-02" db="EMBL/GenBank/DDBJ databases">
        <title>Genome sequence of Lacticaseibacillus sp. KACC 23028.</title>
        <authorList>
            <person name="Kim S."/>
            <person name="Heo J."/>
            <person name="Kwon S.-W."/>
        </authorList>
    </citation>
    <scope>NUCLEOTIDE SEQUENCE [LARGE SCALE GENOMIC DNA]</scope>
    <source>
        <strain evidence="2 3">KACC 23028</strain>
    </source>
</reference>
<dbReference type="RefSeq" id="WP_274258877.1">
    <property type="nucleotide sequence ID" value="NZ_CP117884.1"/>
</dbReference>
<keyword evidence="1" id="KW-0472">Membrane</keyword>
<evidence type="ECO:0000256" key="1">
    <source>
        <dbReference type="SAM" id="Phobius"/>
    </source>
</evidence>
<keyword evidence="1" id="KW-0812">Transmembrane</keyword>
<accession>A0ABY7WNR0</accession>
<keyword evidence="3" id="KW-1185">Reference proteome</keyword>
<dbReference type="Proteomes" id="UP001220377">
    <property type="component" value="Chromosome"/>
</dbReference>
<dbReference type="EMBL" id="CP117884">
    <property type="protein sequence ID" value="WDF81842.1"/>
    <property type="molecule type" value="Genomic_DNA"/>
</dbReference>
<feature type="transmembrane region" description="Helical" evidence="1">
    <location>
        <begin position="7"/>
        <end position="26"/>
    </location>
</feature>
<proteinExistence type="predicted"/>
<evidence type="ECO:0000313" key="2">
    <source>
        <dbReference type="EMBL" id="WDF81842.1"/>
    </source>
</evidence>
<evidence type="ECO:0000313" key="3">
    <source>
        <dbReference type="Proteomes" id="UP001220377"/>
    </source>
</evidence>
<name>A0ABY7WNR0_9LACO</name>
<organism evidence="2 3">
    <name type="scientific">Lacticaseibacillus pabuli</name>
    <dbReference type="NCBI Taxonomy" id="3025672"/>
    <lineage>
        <taxon>Bacteria</taxon>
        <taxon>Bacillati</taxon>
        <taxon>Bacillota</taxon>
        <taxon>Bacilli</taxon>
        <taxon>Lactobacillales</taxon>
        <taxon>Lactobacillaceae</taxon>
        <taxon>Lacticaseibacillus</taxon>
    </lineage>
</organism>
<sequence>MTRKLIFSMFYFLVLEVGVMLVVGGLGVHPNLATSIGIALIVSELVDWRMDGVK</sequence>
<protein>
    <submittedName>
        <fullName evidence="2">Uncharacterized protein</fullName>
    </submittedName>
</protein>
<keyword evidence="1" id="KW-1133">Transmembrane helix</keyword>